<dbReference type="PANTHER" id="PTHR47789:SF2">
    <property type="entry name" value="VHS DOMAIN-CONTAINING PROTEIN"/>
    <property type="match status" value="1"/>
</dbReference>
<feature type="domain" description="VHS" evidence="2">
    <location>
        <begin position="177"/>
        <end position="275"/>
    </location>
</feature>
<gene>
    <name evidence="3" type="ORF">PILCRDRAFT_470719</name>
</gene>
<dbReference type="Gene3D" id="1.25.40.90">
    <property type="match status" value="1"/>
</dbReference>
<dbReference type="GO" id="GO:0043130">
    <property type="term" value="F:ubiquitin binding"/>
    <property type="evidence" value="ECO:0007669"/>
    <property type="project" value="InterPro"/>
</dbReference>
<reference evidence="3 4" key="1">
    <citation type="submission" date="2014-04" db="EMBL/GenBank/DDBJ databases">
        <authorList>
            <consortium name="DOE Joint Genome Institute"/>
            <person name="Kuo A."/>
            <person name="Tarkka M."/>
            <person name="Buscot F."/>
            <person name="Kohler A."/>
            <person name="Nagy L.G."/>
            <person name="Floudas D."/>
            <person name="Copeland A."/>
            <person name="Barry K.W."/>
            <person name="Cichocki N."/>
            <person name="Veneault-Fourrey C."/>
            <person name="LaButti K."/>
            <person name="Lindquist E.A."/>
            <person name="Lipzen A."/>
            <person name="Lundell T."/>
            <person name="Morin E."/>
            <person name="Murat C."/>
            <person name="Sun H."/>
            <person name="Tunlid A."/>
            <person name="Henrissat B."/>
            <person name="Grigoriev I.V."/>
            <person name="Hibbett D.S."/>
            <person name="Martin F."/>
            <person name="Nordberg H.P."/>
            <person name="Cantor M.N."/>
            <person name="Hua S.X."/>
        </authorList>
    </citation>
    <scope>NUCLEOTIDE SEQUENCE [LARGE SCALE GENOMIC DNA]</scope>
    <source>
        <strain evidence="3 4">F 1598</strain>
    </source>
</reference>
<dbReference type="HOGENOM" id="CLU_654014_0_0_1"/>
<evidence type="ECO:0000259" key="2">
    <source>
        <dbReference type="PROSITE" id="PS50179"/>
    </source>
</evidence>
<dbReference type="GO" id="GO:0006897">
    <property type="term" value="P:endocytosis"/>
    <property type="evidence" value="ECO:0007669"/>
    <property type="project" value="InterPro"/>
</dbReference>
<feature type="compositionally biased region" description="Polar residues" evidence="1">
    <location>
        <begin position="323"/>
        <end position="332"/>
    </location>
</feature>
<dbReference type="AlphaFoldDB" id="A0A0C3FC42"/>
<feature type="compositionally biased region" description="Low complexity" evidence="1">
    <location>
        <begin position="52"/>
        <end position="68"/>
    </location>
</feature>
<protein>
    <recommendedName>
        <fullName evidence="2">VHS domain-containing protein</fullName>
    </recommendedName>
</protein>
<evidence type="ECO:0000256" key="1">
    <source>
        <dbReference type="SAM" id="MobiDB-lite"/>
    </source>
</evidence>
<proteinExistence type="predicted"/>
<organism evidence="3 4">
    <name type="scientific">Piloderma croceum (strain F 1598)</name>
    <dbReference type="NCBI Taxonomy" id="765440"/>
    <lineage>
        <taxon>Eukaryota</taxon>
        <taxon>Fungi</taxon>
        <taxon>Dikarya</taxon>
        <taxon>Basidiomycota</taxon>
        <taxon>Agaricomycotina</taxon>
        <taxon>Agaricomycetes</taxon>
        <taxon>Agaricomycetidae</taxon>
        <taxon>Atheliales</taxon>
        <taxon>Atheliaceae</taxon>
        <taxon>Piloderma</taxon>
    </lineage>
</organism>
<dbReference type="STRING" id="765440.A0A0C3FC42"/>
<feature type="compositionally biased region" description="Acidic residues" evidence="1">
    <location>
        <begin position="311"/>
        <end position="321"/>
    </location>
</feature>
<dbReference type="GO" id="GO:0007034">
    <property type="term" value="P:vacuolar transport"/>
    <property type="evidence" value="ECO:0007669"/>
    <property type="project" value="UniProtKB-ARBA"/>
</dbReference>
<evidence type="ECO:0000313" key="4">
    <source>
        <dbReference type="Proteomes" id="UP000054166"/>
    </source>
</evidence>
<dbReference type="EMBL" id="KN832995">
    <property type="protein sequence ID" value="KIM82175.1"/>
    <property type="molecule type" value="Genomic_DNA"/>
</dbReference>
<dbReference type="Proteomes" id="UP000054166">
    <property type="component" value="Unassembled WGS sequence"/>
</dbReference>
<feature type="compositionally biased region" description="Basic residues" evidence="1">
    <location>
        <begin position="8"/>
        <end position="17"/>
    </location>
</feature>
<dbReference type="InterPro" id="IPR045007">
    <property type="entry name" value="LSB5"/>
</dbReference>
<dbReference type="InterPro" id="IPR008942">
    <property type="entry name" value="ENTH_VHS"/>
</dbReference>
<feature type="compositionally biased region" description="Low complexity" evidence="1">
    <location>
        <begin position="365"/>
        <end position="377"/>
    </location>
</feature>
<feature type="region of interest" description="Disordered" evidence="1">
    <location>
        <begin position="311"/>
        <end position="380"/>
    </location>
</feature>
<dbReference type="Pfam" id="PF00790">
    <property type="entry name" value="VHS"/>
    <property type="match status" value="1"/>
</dbReference>
<dbReference type="InParanoid" id="A0A0C3FC42"/>
<reference evidence="4" key="2">
    <citation type="submission" date="2015-01" db="EMBL/GenBank/DDBJ databases">
        <title>Evolutionary Origins and Diversification of the Mycorrhizal Mutualists.</title>
        <authorList>
            <consortium name="DOE Joint Genome Institute"/>
            <consortium name="Mycorrhizal Genomics Consortium"/>
            <person name="Kohler A."/>
            <person name="Kuo A."/>
            <person name="Nagy L.G."/>
            <person name="Floudas D."/>
            <person name="Copeland A."/>
            <person name="Barry K.W."/>
            <person name="Cichocki N."/>
            <person name="Veneault-Fourrey C."/>
            <person name="LaButti K."/>
            <person name="Lindquist E.A."/>
            <person name="Lipzen A."/>
            <person name="Lundell T."/>
            <person name="Morin E."/>
            <person name="Murat C."/>
            <person name="Riley R."/>
            <person name="Ohm R."/>
            <person name="Sun H."/>
            <person name="Tunlid A."/>
            <person name="Henrissat B."/>
            <person name="Grigoriev I.V."/>
            <person name="Hibbett D.S."/>
            <person name="Martin F."/>
        </authorList>
    </citation>
    <scope>NUCLEOTIDE SEQUENCE [LARGE SCALE GENOMIC DNA]</scope>
    <source>
        <strain evidence="4">F 1598</strain>
    </source>
</reference>
<dbReference type="PANTHER" id="PTHR47789">
    <property type="entry name" value="LAS SEVENTEEN-BINDING PROTEIN 5"/>
    <property type="match status" value="1"/>
</dbReference>
<accession>A0A0C3FC42</accession>
<evidence type="ECO:0000313" key="3">
    <source>
        <dbReference type="EMBL" id="KIM82175.1"/>
    </source>
</evidence>
<feature type="region of interest" description="Disordered" evidence="1">
    <location>
        <begin position="1"/>
        <end position="26"/>
    </location>
</feature>
<keyword evidence="4" id="KW-1185">Reference proteome</keyword>
<dbReference type="GO" id="GO:0035091">
    <property type="term" value="F:phosphatidylinositol binding"/>
    <property type="evidence" value="ECO:0007669"/>
    <property type="project" value="InterPro"/>
</dbReference>
<feature type="region of interest" description="Disordered" evidence="1">
    <location>
        <begin position="40"/>
        <end position="168"/>
    </location>
</feature>
<dbReference type="GO" id="GO:0007015">
    <property type="term" value="P:actin filament organization"/>
    <property type="evidence" value="ECO:0007669"/>
    <property type="project" value="InterPro"/>
</dbReference>
<dbReference type="OrthoDB" id="10255964at2759"/>
<dbReference type="CDD" id="cd16980">
    <property type="entry name" value="VHS_Lsb5"/>
    <property type="match status" value="1"/>
</dbReference>
<dbReference type="PROSITE" id="PS50179">
    <property type="entry name" value="VHS"/>
    <property type="match status" value="1"/>
</dbReference>
<dbReference type="GO" id="GO:0051666">
    <property type="term" value="P:actin cortical patch localization"/>
    <property type="evidence" value="ECO:0007669"/>
    <property type="project" value="TreeGrafter"/>
</dbReference>
<dbReference type="InterPro" id="IPR002014">
    <property type="entry name" value="VHS_dom"/>
</dbReference>
<dbReference type="SUPFAM" id="SSF48464">
    <property type="entry name" value="ENTH/VHS domain"/>
    <property type="match status" value="1"/>
</dbReference>
<dbReference type="GO" id="GO:0030479">
    <property type="term" value="C:actin cortical patch"/>
    <property type="evidence" value="ECO:0007669"/>
    <property type="project" value="TreeGrafter"/>
</dbReference>
<sequence>MSESLKRLFTRRKSIRKPAREDISSSVTVLDPVYLTAIREENGHDANENPQEVSSAYDSSSSEQAEASGRLQHVKLPYSHTLSPPLRSAPTSTPGPAKTMRSRASLHALSPPPYSSLDDFEELGSPSHSTYRASGEAVPSTSTRAVEHADSNHKGKKKRRGDEEEVEDRAELPRMIAYLTATENEDWALVLELCERASSSEANAKEAVKALRWEFKYAEPAAQFSAAQLWAIMFRNSSKTLLEQIMSHKFLDALEDVLTSPRTPTIVKERLMEVLGAVTYACGNDIHDARTATGGFCELWCRLKSPDDPEEGIPFDMDDEILNPSTPRATSPDSEDLDNDDQPSPILERRRSIPQRQRSFRIPQRQGSVRSRNSSSTSDEEMRRIFQECKIGQGNANLLLEGQLLRFSTTHCCSHSESKC</sequence>
<name>A0A0C3FC42_PILCF</name>